<name>A0A967F0M5_9PROT</name>
<keyword evidence="2" id="KW-0456">Lyase</keyword>
<dbReference type="PANTHER" id="PTHR28004">
    <property type="entry name" value="ZGC:162816-RELATED"/>
    <property type="match status" value="1"/>
</dbReference>
<accession>A0A967F0M5</accession>
<dbReference type="PANTHER" id="PTHR28004:SF2">
    <property type="entry name" value="D-SERINE DEHYDRATASE"/>
    <property type="match status" value="1"/>
</dbReference>
<evidence type="ECO:0000313" key="4">
    <source>
        <dbReference type="EMBL" id="NIA70968.1"/>
    </source>
</evidence>
<gene>
    <name evidence="4" type="ORF">HBA54_20420</name>
</gene>
<evidence type="ECO:0000313" key="5">
    <source>
        <dbReference type="Proteomes" id="UP000761264"/>
    </source>
</evidence>
<dbReference type="SMART" id="SM01119">
    <property type="entry name" value="D-ser_dehydrat"/>
    <property type="match status" value="1"/>
</dbReference>
<proteinExistence type="inferred from homology"/>
<sequence length="392" mass="42682">MVKELTASNELREFELGPNEPLIGLPGSRERLTTPCLSIDLGALDRNIQTAASHCREARCAFRPHTKTHKSVEIALKQLDAGAQGICVANIGEAEIFAAAGIDDILITSPFVSDAKFDRLMRLLKVSRRVAVVVDHIDVARRLAAHASQANAAVPVYLDIDTGRHRTGVSSIQSAVELARLLTQNKSFEFIGLQAYAGHLSHLADFSARMEGAKVVANMVREVCVALHDQSITVKKISGGSMGTIVVDAQVDVYSELQYGSYVFSDVEYQEVNLDGRGGALFEPSLFVRTTVISKNWPGMVTTDAGHKHFAGSNGALPRIHKGGSRSRRYEPRSDEHGAIYFSSKDDSLEIGDCVECLVPHCDPTVNLYSHYHVVDGDTLVDIWPVDARGAF</sequence>
<reference evidence="4" key="1">
    <citation type="submission" date="2020-03" db="EMBL/GenBank/DDBJ databases">
        <title>Genome of Pelagibius litoralis DSM 21314T.</title>
        <authorList>
            <person name="Wang G."/>
        </authorList>
    </citation>
    <scope>NUCLEOTIDE SEQUENCE</scope>
    <source>
        <strain evidence="4">DSM 21314</strain>
    </source>
</reference>
<protein>
    <submittedName>
        <fullName evidence="4">DSD1 family PLP-dependent enzyme</fullName>
    </submittedName>
</protein>
<dbReference type="Gene3D" id="2.40.37.20">
    <property type="entry name" value="D-serine dehydratase-like domain"/>
    <property type="match status" value="1"/>
</dbReference>
<dbReference type="InterPro" id="IPR051466">
    <property type="entry name" value="D-amino_acid_metab_enzyme"/>
</dbReference>
<dbReference type="Pfam" id="PF01168">
    <property type="entry name" value="Ala_racemase_N"/>
    <property type="match status" value="1"/>
</dbReference>
<dbReference type="SUPFAM" id="SSF51419">
    <property type="entry name" value="PLP-binding barrel"/>
    <property type="match status" value="1"/>
</dbReference>
<evidence type="ECO:0000256" key="2">
    <source>
        <dbReference type="ARBA" id="ARBA00023239"/>
    </source>
</evidence>
<evidence type="ECO:0000256" key="1">
    <source>
        <dbReference type="ARBA" id="ARBA00005323"/>
    </source>
</evidence>
<dbReference type="GO" id="GO:0036088">
    <property type="term" value="P:D-serine catabolic process"/>
    <property type="evidence" value="ECO:0007669"/>
    <property type="project" value="TreeGrafter"/>
</dbReference>
<organism evidence="4 5">
    <name type="scientific">Pelagibius litoralis</name>
    <dbReference type="NCBI Taxonomy" id="374515"/>
    <lineage>
        <taxon>Bacteria</taxon>
        <taxon>Pseudomonadati</taxon>
        <taxon>Pseudomonadota</taxon>
        <taxon>Alphaproteobacteria</taxon>
        <taxon>Rhodospirillales</taxon>
        <taxon>Rhodovibrionaceae</taxon>
        <taxon>Pelagibius</taxon>
    </lineage>
</organism>
<dbReference type="Gene3D" id="3.20.20.10">
    <property type="entry name" value="Alanine racemase"/>
    <property type="match status" value="1"/>
</dbReference>
<evidence type="ECO:0000259" key="3">
    <source>
        <dbReference type="SMART" id="SM01119"/>
    </source>
</evidence>
<keyword evidence="5" id="KW-1185">Reference proteome</keyword>
<dbReference type="Pfam" id="PF14031">
    <property type="entry name" value="D-ser_dehydrat"/>
    <property type="match status" value="1"/>
</dbReference>
<dbReference type="InterPro" id="IPR001608">
    <property type="entry name" value="Ala_racemase_N"/>
</dbReference>
<dbReference type="EMBL" id="JAAQPH010000017">
    <property type="protein sequence ID" value="NIA70968.1"/>
    <property type="molecule type" value="Genomic_DNA"/>
</dbReference>
<dbReference type="InterPro" id="IPR026956">
    <property type="entry name" value="D-ser_dehydrat-like_dom"/>
</dbReference>
<comment type="caution">
    <text evidence="4">The sequence shown here is derived from an EMBL/GenBank/DDBJ whole genome shotgun (WGS) entry which is preliminary data.</text>
</comment>
<dbReference type="CDD" id="cd06819">
    <property type="entry name" value="PLPDE_III_LS_D-TA"/>
    <property type="match status" value="1"/>
</dbReference>
<feature type="domain" description="D-serine dehydratase-like" evidence="3">
    <location>
        <begin position="285"/>
        <end position="376"/>
    </location>
</feature>
<dbReference type="GO" id="GO:0008721">
    <property type="term" value="F:D-serine ammonia-lyase activity"/>
    <property type="evidence" value="ECO:0007669"/>
    <property type="project" value="TreeGrafter"/>
</dbReference>
<dbReference type="InterPro" id="IPR042208">
    <property type="entry name" value="D-ser_dehydrat-like_sf"/>
</dbReference>
<dbReference type="InterPro" id="IPR029066">
    <property type="entry name" value="PLP-binding_barrel"/>
</dbReference>
<dbReference type="Proteomes" id="UP000761264">
    <property type="component" value="Unassembled WGS sequence"/>
</dbReference>
<comment type="similarity">
    <text evidence="1">Belongs to the DSD1 family.</text>
</comment>
<dbReference type="AlphaFoldDB" id="A0A967F0M5"/>